<evidence type="ECO:0000313" key="1">
    <source>
        <dbReference type="EMBL" id="KAL1247181.1"/>
    </source>
</evidence>
<name>A0ABR3L564_9TELE</name>
<reference evidence="1 2" key="1">
    <citation type="submission" date="2023-09" db="EMBL/GenBank/DDBJ databases">
        <authorList>
            <person name="Wang M."/>
        </authorList>
    </citation>
    <scope>NUCLEOTIDE SEQUENCE [LARGE SCALE GENOMIC DNA]</scope>
    <source>
        <strain evidence="1">GT-2023</strain>
        <tissue evidence="1">Liver</tissue>
    </source>
</reference>
<comment type="caution">
    <text evidence="1">The sequence shown here is derived from an EMBL/GenBank/DDBJ whole genome shotgun (WGS) entry which is preliminary data.</text>
</comment>
<organism evidence="1 2">
    <name type="scientific">Cirrhinus molitorella</name>
    <name type="common">mud carp</name>
    <dbReference type="NCBI Taxonomy" id="172907"/>
    <lineage>
        <taxon>Eukaryota</taxon>
        <taxon>Metazoa</taxon>
        <taxon>Chordata</taxon>
        <taxon>Craniata</taxon>
        <taxon>Vertebrata</taxon>
        <taxon>Euteleostomi</taxon>
        <taxon>Actinopterygii</taxon>
        <taxon>Neopterygii</taxon>
        <taxon>Teleostei</taxon>
        <taxon>Ostariophysi</taxon>
        <taxon>Cypriniformes</taxon>
        <taxon>Cyprinidae</taxon>
        <taxon>Labeoninae</taxon>
        <taxon>Labeonini</taxon>
        <taxon>Cirrhinus</taxon>
    </lineage>
</organism>
<accession>A0ABR3L564</accession>
<keyword evidence="2" id="KW-1185">Reference proteome</keyword>
<protein>
    <submittedName>
        <fullName evidence="1">Uncharacterized protein</fullName>
    </submittedName>
</protein>
<evidence type="ECO:0000313" key="2">
    <source>
        <dbReference type="Proteomes" id="UP001558613"/>
    </source>
</evidence>
<proteinExistence type="predicted"/>
<gene>
    <name evidence="1" type="ORF">QQF64_022557</name>
</gene>
<dbReference type="Proteomes" id="UP001558613">
    <property type="component" value="Unassembled WGS sequence"/>
</dbReference>
<sequence>MSSTSTDIPNKMLQATARRLNPTKPDARGCQRKTKYQQIPGAHIGASLPGDILTPYKDLTRVLLCSEASLLSSSCAVGPKGKVCHFQWSPSPPLKFFELLRSSSSSTVTTSGPTFSSCDVKGSGTEEFWVKGEVPEPRRVLVQLRSVLEGLNTKFDMFLQSDVLLADAPGTHHRVSELH</sequence>
<dbReference type="EMBL" id="JAYMGO010000025">
    <property type="protein sequence ID" value="KAL1247181.1"/>
    <property type="molecule type" value="Genomic_DNA"/>
</dbReference>